<feature type="domain" description="Streptococcal pilin isopeptide linkage" evidence="9">
    <location>
        <begin position="2046"/>
        <end position="2150"/>
    </location>
</feature>
<keyword evidence="7" id="KW-0472">Membrane</keyword>
<feature type="compositionally biased region" description="Basic and acidic residues" evidence="6">
    <location>
        <begin position="74"/>
        <end position="115"/>
    </location>
</feature>
<dbReference type="InterPro" id="IPR041171">
    <property type="entry name" value="SDR_Ig"/>
</dbReference>
<evidence type="ECO:0000313" key="12">
    <source>
        <dbReference type="EMBL" id="MCW1076348.1"/>
    </source>
</evidence>
<comment type="subcellular location">
    <subcellularLocation>
        <location evidence="1">Secreted</location>
        <location evidence="1">Cell wall</location>
        <topology evidence="1">Peptidoglycan-anchor</topology>
    </subcellularLocation>
</comment>
<dbReference type="Gene3D" id="2.60.40.10">
    <property type="entry name" value="Immunoglobulins"/>
    <property type="match status" value="1"/>
</dbReference>
<reference evidence="12 13" key="1">
    <citation type="submission" date="2022-10" db="EMBL/GenBank/DDBJ databases">
        <title>Comparative genomic study of S. anginosus.</title>
        <authorList>
            <person name="Prasad A."/>
            <person name="Ene A."/>
            <person name="Jablonska S."/>
            <person name="Du J."/>
            <person name="Wolfe A.J."/>
            <person name="Putonti C."/>
        </authorList>
    </citation>
    <scope>NUCLEOTIDE SEQUENCE [LARGE SCALE GENOMIC DNA]</scope>
    <source>
        <strain evidence="12 13">UMB1339</strain>
    </source>
</reference>
<dbReference type="EMBL" id="JAPAIP010000005">
    <property type="protein sequence ID" value="MCW1076348.1"/>
    <property type="molecule type" value="Genomic_DNA"/>
</dbReference>
<feature type="domain" description="Streptococcal pilin isopeptide linkage" evidence="9">
    <location>
        <begin position="1131"/>
        <end position="1235"/>
    </location>
</feature>
<dbReference type="Pfam" id="PF17802">
    <property type="entry name" value="SpaA"/>
    <property type="match status" value="1"/>
</dbReference>
<feature type="domain" description="Streptococcal pilin isopeptide linkage" evidence="9">
    <location>
        <begin position="657"/>
        <end position="765"/>
    </location>
</feature>
<evidence type="ECO:0000259" key="9">
    <source>
        <dbReference type="Pfam" id="PF12892"/>
    </source>
</evidence>
<dbReference type="InterPro" id="IPR041033">
    <property type="entry name" value="SpaA_PFL_dom_1"/>
</dbReference>
<dbReference type="SUPFAM" id="SSF49478">
    <property type="entry name" value="Cna protein B-type domain"/>
    <property type="match status" value="1"/>
</dbReference>
<keyword evidence="4 8" id="KW-0732">Signal</keyword>
<gene>
    <name evidence="12" type="ORF">OJ589_04060</name>
</gene>
<feature type="domain" description="SpaA-like prealbumin fold" evidence="10">
    <location>
        <begin position="437"/>
        <end position="510"/>
    </location>
</feature>
<accession>A0ABD4U2J6</accession>
<evidence type="ECO:0000313" key="13">
    <source>
        <dbReference type="Proteomes" id="UP001208682"/>
    </source>
</evidence>
<feature type="domain" description="Streptococcal pilin isopeptide linkage" evidence="9">
    <location>
        <begin position="1481"/>
        <end position="1584"/>
    </location>
</feature>
<feature type="domain" description="Streptococcal pilin isopeptide linkage" evidence="9">
    <location>
        <begin position="774"/>
        <end position="878"/>
    </location>
</feature>
<protein>
    <submittedName>
        <fullName evidence="12">SpaA isopeptide-forming pilin-related protein</fullName>
    </submittedName>
</protein>
<dbReference type="Gene3D" id="2.60.40.3050">
    <property type="match status" value="14"/>
</dbReference>
<feature type="domain" description="Streptococcal pilin isopeptide linkage" evidence="9">
    <location>
        <begin position="1933"/>
        <end position="2037"/>
    </location>
</feature>
<sequence>MIKKMMNLVGVALLLASTILSPASAVAQTLTNQSSALTTQSETKKGLENSSREEETAKQTTPSTDSTGTNDSSSQEKKAEMPASENKTEASADSSQVKEDTASKKTDNVEEKNESKPGAPPAAKDTKDTQAAPKTKRAAKEIDAITQFSITDKDGKPLNKPLQQWEQFKIDGQFKLPNNDVHEGDYTTFKISENLVLVSTPNFDIKDKDGQVVARATIDPENRLLKLTYTKYVENKSDVSGSFYFYTYVNHHIVKEKKKVPLQITVNRNIVPIGEVEFGGLTPPSQKDLTKVGNFKPDNTITYDITVNQSGKEVLDAKVTDILKTPNISYVKDSFEIYKGKWVIKDNRWVLENKKTVTNQFNVEFLSDSEFSIKLGKINKDEGYHIKYKAKANYKLQSGEVVENIASLWSSKTKIIDSIAKTTYVEAGGSAEGYVYSVTLHKKDEVSGGPLAGAVFRVTRDRNGAVVGDFTTDSTGKVAIPNLLKDNYTIKEIKAPDGYQLTGKEIKVKPENFNSSKSYSLDISNKRQKVSATLQVNKKLVGRTLKDNEFEFTLTDKQTNQTQKAKNVGGKVTFKSIEYDKEGVYQYKIEETGGSTDPAIHYDSNIIYAKVTVGKDKTGKLTIANITYEAGLPDGTFENRDTFTNLYISQKTKATLTVKKVLTGRKLQAGEFEFDLKENGQILQTVKNDADGKVQFKELEYTKAGTYHYTISEKAGDVPGVEYEPNLISATVTVKDKGGKLEVTKVTYSKAGEETKKPTFENRYAPGKTFARLEVNKVLTGRQLQKDEFEFELTGKEDHIHQTKKNTAAGKVQFDTVEYTKAGEYHYTIKEKNNGLGGITYDSKEIKVTVKVTDDGKGKLNSEIFYENDDQTFKNTYSATKTNVQLSVKKALTGRKLKAQEFEFDLVDNTEVSPTVGKILQTVKNNANGEVNFKSLEYTKAGTYEYFIRENKGSAPGVTYDQKFITVTVEVKEKSGKLEVSKVTYMTDGEEIKKPTFNNRYTPVKTSAKLEVKKVLTGRPLQEGEFEFELKDLQRNKKILETVKNTADGKVQFKELKYTKAGIYHYTISEKAGDVPGVEYEPNLISATVTVEDKGGKLEVTKITYSKAGEETKDPTFINQYTPGKTFARLEVNKILTGRQLQKDEFEFELKEDGKPDVLQTAKNDAQGKVQFQAINYDKAGEYHYTITEKNNGLTGVAYDSSQVKVTVKVTDDGKGKLSTTVTYDGGKTTFKNTFTPKEITVPLQVTKVLTGRNLQDAEFEFELYDGQNKLLQTVKNKADGTIPFKALKFTKTGLYNYLIKEKAGKVPGVDYDKQPIKVTIRVQQEADGQLIYNIVYLGLDESGKNKISKQSFTNKYTAKGTDATFSVTKKLTGRALKDGEFSFELKEDGKTDVLQTKKNDKDGKVQFDAIKYQTVGTHKYTITEKNTGLGGVTYDTKTIKVTVEVTDNGKGQLVSKVTYENNDQTFTNTYSSQKVSAQLGVTKELTGRALNDQEFEFELVGSDDNVRQTKKNAADGRVTFDAIDYTKVGTYHYTIKEKDNGLGGVTYDKKEIKATVKVTDDGKGQLVAQVSYDTANPTFRNTYLAKETTAALEANKVLTGRELKENEFAFDLIDPNGKVVDTVKNAKDGKISFKELTFKIAGTYTYTIKEQAGALGGVKYDTKVVKATVTVTDDGQGQLHATVAYENNQNTFTNTYSADKATATLSAKKLLEGRNLKEGEFEFELTGTDDQVRQTKTNAQDGSVTFDTLEYTKVGTYHYTITEKDTKLGGVTYDKKVIKATVTVTDDGQGRLVTKVAYEKDDQTFKNTYSAAKTNAQLSVKKALTGRALKDGEFEFELKGQDDKVVQSKKNAQDGSVTFDTIEYTKAGTYHYTITEKDTKLGGVTYDKKVIKATVTVTDNGQGQLVTHVAYEQNDQTFTNQYQAAPTDAQLSANKQLSGRDLKTGEFSFELKNDKGELLETVTNDKDGKITFKKLTYTAVGTYQYTITEKDTKLGGVKYDTKVIKETVTVTDNGAGKLVATVSYDTKDRVFNNTYTADSVQATVEVTKKLVGRTLKANEFEFVLKDEKGQVLQTKKNTADGSVNFDAFEYKTTGTYHYTIAEKDTKLQGITYDKKVIKVTVTVTDDGNGHLVAKVSYDKNIKTFENRYTPPKKGLPKTGTVIHTVAIFIGLIVLVGAVYLIKKKS</sequence>
<dbReference type="InterPro" id="IPR008966">
    <property type="entry name" value="Adhesion_dom_sf"/>
</dbReference>
<feature type="domain" description="Streptococcal pilin isopeptide linkage" evidence="9">
    <location>
        <begin position="1244"/>
        <end position="1358"/>
    </location>
</feature>
<keyword evidence="2" id="KW-0134">Cell wall</keyword>
<feature type="domain" description="SDR-like Ig" evidence="11">
    <location>
        <begin position="162"/>
        <end position="259"/>
    </location>
</feature>
<name>A0ABD4U2J6_STRAP</name>
<dbReference type="RefSeq" id="WP_059221362.1">
    <property type="nucleotide sequence ID" value="NZ_CP183189.1"/>
</dbReference>
<feature type="domain" description="Streptococcal pilin isopeptide linkage" evidence="9">
    <location>
        <begin position="887"/>
        <end position="1002"/>
    </location>
</feature>
<dbReference type="InterPro" id="IPR022464">
    <property type="entry name" value="Strep_pil_isopept_link"/>
</dbReference>
<feature type="compositionally biased region" description="Polar residues" evidence="6">
    <location>
        <begin position="31"/>
        <end position="41"/>
    </location>
</feature>
<keyword evidence="3" id="KW-0964">Secreted</keyword>
<comment type="caution">
    <text evidence="12">The sequence shown here is derived from an EMBL/GenBank/DDBJ whole genome shotgun (WGS) entry which is preliminary data.</text>
</comment>
<dbReference type="SUPFAM" id="SSF49401">
    <property type="entry name" value="Bacterial adhesins"/>
    <property type="match status" value="2"/>
</dbReference>
<feature type="chain" id="PRO_5044893836" evidence="8">
    <location>
        <begin position="28"/>
        <end position="2186"/>
    </location>
</feature>
<evidence type="ECO:0000259" key="11">
    <source>
        <dbReference type="Pfam" id="PF17961"/>
    </source>
</evidence>
<dbReference type="Pfam" id="PF12892">
    <property type="entry name" value="FctA"/>
    <property type="match status" value="14"/>
</dbReference>
<evidence type="ECO:0000256" key="8">
    <source>
        <dbReference type="SAM" id="SignalP"/>
    </source>
</evidence>
<feature type="compositionally biased region" description="Basic and acidic residues" evidence="6">
    <location>
        <begin position="42"/>
        <end position="57"/>
    </location>
</feature>
<dbReference type="InterPro" id="IPR038174">
    <property type="entry name" value="Strep_pil_link_sf"/>
</dbReference>
<feature type="domain" description="Streptococcal pilin isopeptide linkage" evidence="9">
    <location>
        <begin position="1820"/>
        <end position="1924"/>
    </location>
</feature>
<feature type="compositionally biased region" description="Low complexity" evidence="6">
    <location>
        <begin position="60"/>
        <end position="73"/>
    </location>
</feature>
<dbReference type="NCBIfam" id="TIGR01167">
    <property type="entry name" value="LPXTG_anchor"/>
    <property type="match status" value="1"/>
</dbReference>
<evidence type="ECO:0000256" key="6">
    <source>
        <dbReference type="SAM" id="MobiDB-lite"/>
    </source>
</evidence>
<evidence type="ECO:0000256" key="4">
    <source>
        <dbReference type="ARBA" id="ARBA00022729"/>
    </source>
</evidence>
<feature type="signal peptide" evidence="8">
    <location>
        <begin position="1"/>
        <end position="27"/>
    </location>
</feature>
<feature type="domain" description="Streptococcal pilin isopeptide linkage" evidence="9">
    <location>
        <begin position="534"/>
        <end position="647"/>
    </location>
</feature>
<feature type="domain" description="Streptococcal pilin isopeptide linkage" evidence="9">
    <location>
        <begin position="1367"/>
        <end position="1472"/>
    </location>
</feature>
<evidence type="ECO:0000256" key="5">
    <source>
        <dbReference type="ARBA" id="ARBA00023088"/>
    </source>
</evidence>
<dbReference type="InterPro" id="IPR013783">
    <property type="entry name" value="Ig-like_fold"/>
</dbReference>
<organism evidence="12 13">
    <name type="scientific">Streptococcus anginosus</name>
    <dbReference type="NCBI Taxonomy" id="1328"/>
    <lineage>
        <taxon>Bacteria</taxon>
        <taxon>Bacillati</taxon>
        <taxon>Bacillota</taxon>
        <taxon>Bacilli</taxon>
        <taxon>Lactobacillales</taxon>
        <taxon>Streptococcaceae</taxon>
        <taxon>Streptococcus</taxon>
        <taxon>Streptococcus anginosus group</taxon>
    </lineage>
</organism>
<evidence type="ECO:0000256" key="2">
    <source>
        <dbReference type="ARBA" id="ARBA00022512"/>
    </source>
</evidence>
<dbReference type="Proteomes" id="UP001208682">
    <property type="component" value="Unassembled WGS sequence"/>
</dbReference>
<dbReference type="Gene3D" id="2.60.40.1280">
    <property type="match status" value="1"/>
</dbReference>
<evidence type="ECO:0000256" key="7">
    <source>
        <dbReference type="SAM" id="Phobius"/>
    </source>
</evidence>
<evidence type="ECO:0000256" key="3">
    <source>
        <dbReference type="ARBA" id="ARBA00022525"/>
    </source>
</evidence>
<feature type="domain" description="Streptococcal pilin isopeptide linkage" evidence="9">
    <location>
        <begin position="1707"/>
        <end position="1811"/>
    </location>
</feature>
<keyword evidence="7" id="KW-1133">Transmembrane helix</keyword>
<feature type="transmembrane region" description="Helical" evidence="7">
    <location>
        <begin position="2162"/>
        <end position="2182"/>
    </location>
</feature>
<keyword evidence="7" id="KW-0812">Transmembrane</keyword>
<dbReference type="InterPro" id="IPR011252">
    <property type="entry name" value="Fibrogen-bd_dom1"/>
</dbReference>
<dbReference type="Pfam" id="PF17961">
    <property type="entry name" value="Big_8"/>
    <property type="match status" value="1"/>
</dbReference>
<dbReference type="NCBIfam" id="TIGR03786">
    <property type="entry name" value="strep_pil_rpt"/>
    <property type="match status" value="14"/>
</dbReference>
<proteinExistence type="predicted"/>
<feature type="domain" description="Streptococcal pilin isopeptide linkage" evidence="9">
    <location>
        <begin position="1010"/>
        <end position="1122"/>
    </location>
</feature>
<evidence type="ECO:0000256" key="1">
    <source>
        <dbReference type="ARBA" id="ARBA00004168"/>
    </source>
</evidence>
<keyword evidence="5" id="KW-0572">Peptidoglycan-anchor</keyword>
<feature type="domain" description="Streptococcal pilin isopeptide linkage" evidence="9">
    <location>
        <begin position="1594"/>
        <end position="1698"/>
    </location>
</feature>
<feature type="region of interest" description="Disordered" evidence="6">
    <location>
        <begin position="31"/>
        <end position="139"/>
    </location>
</feature>
<evidence type="ECO:0000259" key="10">
    <source>
        <dbReference type="Pfam" id="PF17802"/>
    </source>
</evidence>